<dbReference type="Pfam" id="PF09864">
    <property type="entry name" value="MliC"/>
    <property type="match status" value="1"/>
</dbReference>
<feature type="domain" description="C-type lysozyme inhibitor" evidence="6">
    <location>
        <begin position="198"/>
        <end position="262"/>
    </location>
</feature>
<dbReference type="STRING" id="37625.SAMN05660420_03335"/>
<dbReference type="OrthoDB" id="427567at2"/>
<proteinExistence type="predicted"/>
<keyword evidence="2" id="KW-0472">Membrane</keyword>
<dbReference type="EMBL" id="FNQN01000016">
    <property type="protein sequence ID" value="SEA82975.1"/>
    <property type="molecule type" value="Genomic_DNA"/>
</dbReference>
<dbReference type="InterPro" id="IPR036328">
    <property type="entry name" value="MliC_sf"/>
</dbReference>
<dbReference type="Gene3D" id="2.40.128.200">
    <property type="match status" value="1"/>
</dbReference>
<dbReference type="PANTHER" id="PTHR37549:SF1">
    <property type="entry name" value="LIPOPROTEIN LPRI"/>
    <property type="match status" value="1"/>
</dbReference>
<dbReference type="AlphaFoldDB" id="A0A1H4ED49"/>
<gene>
    <name evidence="7" type="ORF">SAMN05660420_03335</name>
</gene>
<dbReference type="SUPFAM" id="SSF141488">
    <property type="entry name" value="YdhA-like"/>
    <property type="match status" value="1"/>
</dbReference>
<protein>
    <submittedName>
        <fullName evidence="7">Uncharacterized protein YPO0702</fullName>
    </submittedName>
</protein>
<dbReference type="PROSITE" id="PS51257">
    <property type="entry name" value="PROKAR_LIPOPROTEIN"/>
    <property type="match status" value="1"/>
</dbReference>
<feature type="signal peptide" evidence="5">
    <location>
        <begin position="1"/>
        <end position="19"/>
    </location>
</feature>
<dbReference type="GO" id="GO:0005576">
    <property type="term" value="C:extracellular region"/>
    <property type="evidence" value="ECO:0007669"/>
    <property type="project" value="TreeGrafter"/>
</dbReference>
<dbReference type="InterPro" id="IPR018660">
    <property type="entry name" value="MliC"/>
</dbReference>
<keyword evidence="3" id="KW-0564">Palmitate</keyword>
<keyword evidence="1 5" id="KW-0732">Signal</keyword>
<dbReference type="RefSeq" id="WP_092350940.1">
    <property type="nucleotide sequence ID" value="NZ_FNQN01000016.1"/>
</dbReference>
<dbReference type="PANTHER" id="PTHR37549">
    <property type="entry name" value="LIPOPROTEIN LPRI"/>
    <property type="match status" value="1"/>
</dbReference>
<keyword evidence="4" id="KW-0449">Lipoprotein</keyword>
<dbReference type="InterPro" id="IPR052755">
    <property type="entry name" value="Lysozyme_Inhibitor_LprI"/>
</dbReference>
<evidence type="ECO:0000259" key="6">
    <source>
        <dbReference type="Pfam" id="PF09864"/>
    </source>
</evidence>
<evidence type="ECO:0000256" key="3">
    <source>
        <dbReference type="ARBA" id="ARBA00023139"/>
    </source>
</evidence>
<evidence type="ECO:0000313" key="7">
    <source>
        <dbReference type="EMBL" id="SEA82975.1"/>
    </source>
</evidence>
<organism evidence="7 8">
    <name type="scientific">Desulfuromusa kysingii</name>
    <dbReference type="NCBI Taxonomy" id="37625"/>
    <lineage>
        <taxon>Bacteria</taxon>
        <taxon>Pseudomonadati</taxon>
        <taxon>Thermodesulfobacteriota</taxon>
        <taxon>Desulfuromonadia</taxon>
        <taxon>Desulfuromonadales</taxon>
        <taxon>Geopsychrobacteraceae</taxon>
        <taxon>Desulfuromusa</taxon>
    </lineage>
</organism>
<evidence type="ECO:0000256" key="2">
    <source>
        <dbReference type="ARBA" id="ARBA00023136"/>
    </source>
</evidence>
<evidence type="ECO:0000256" key="4">
    <source>
        <dbReference type="ARBA" id="ARBA00023288"/>
    </source>
</evidence>
<keyword evidence="8" id="KW-1185">Reference proteome</keyword>
<sequence>MMKLKVMVLIFFLAGCAHVGNVQQTDIESISLCSDAWYEEIEAKVHTGDNHGHGPDIGSEEWKSTIEFRLGIRGQNHLPDRHSHAWCQYIDQLVKQTPRKHGDNPTNDAIEAIVRVDPELSELDRMLDAVYSLALRVAPEGHSQTVSAEQQRWISNRNDCWNAENKRSCLYTEYKRRIAELQAKYRLIADSGSFHFICTDDPVNQITVNFFQTDPPTLILEKTGTQTVMYLQPSASGAKYQSRENLIFWEHHGEILLVDDSKGIMLRCQKGK</sequence>
<name>A0A1H4ED49_9BACT</name>
<evidence type="ECO:0000256" key="1">
    <source>
        <dbReference type="ARBA" id="ARBA00022729"/>
    </source>
</evidence>
<evidence type="ECO:0000313" key="8">
    <source>
        <dbReference type="Proteomes" id="UP000199409"/>
    </source>
</evidence>
<evidence type="ECO:0000256" key="5">
    <source>
        <dbReference type="SAM" id="SignalP"/>
    </source>
</evidence>
<accession>A0A1H4ED49</accession>
<dbReference type="Proteomes" id="UP000199409">
    <property type="component" value="Unassembled WGS sequence"/>
</dbReference>
<reference evidence="7 8" key="1">
    <citation type="submission" date="2016-10" db="EMBL/GenBank/DDBJ databases">
        <authorList>
            <person name="de Groot N.N."/>
        </authorList>
    </citation>
    <scope>NUCLEOTIDE SEQUENCE [LARGE SCALE GENOMIC DNA]</scope>
    <source>
        <strain evidence="7 8">DSM 7343</strain>
    </source>
</reference>
<feature type="chain" id="PRO_5011439304" evidence="5">
    <location>
        <begin position="20"/>
        <end position="272"/>
    </location>
</feature>